<evidence type="ECO:0000313" key="7">
    <source>
        <dbReference type="Proteomes" id="UP000218272"/>
    </source>
</evidence>
<sequence length="539" mass="59875">MLSMDAALALPTSLEASHALIIKMAQEAAERERCLAEAQAAKAALEDELAAAKDEIRRVTDILDAFKRHRFGSRSERLSPDQYSLVLEELETTLGRAEAGLEAVAEKIGKTAAKPRRKKNLGHLSPHLPRVEQLIDIEDKACPCCGGDLHVIDEDVAERLDVVPVQLRVLVTRRPLYGCRACDKEGSGPVVQAKAPPFIVKAGLPTNALVAHVVVSKFSDHTPLHRQERILQRQGIHIDRSTLADWVGHAAWHVERLHRHLMAELKSSVRLFADETRMPVQAPGTGKTTSGQLWTYARDDSPWGGTAPPAVVYIYERDRKGCRPVEHLSGYRGWLQVDGYAGYNQVGQGNAVTLALCLSHCRRRFYDLAEKEPVAAEVLRRFALIYRIEASLRGKSPEERLAGRQALMKDEVDKLFAYLTANRRRFSAKSKMGEAIAYGLNHQAGLTRFLEDGRLELDTNIVERAIKPQALTRRNALFCATHEGAAHWAVLASLLHTAHINNVDPLAWLTHALDTLARDGDSADLAALMPWHFPKIEGR</sequence>
<dbReference type="InterPro" id="IPR039552">
    <property type="entry name" value="IS66_C"/>
</dbReference>
<dbReference type="InterPro" id="IPR024474">
    <property type="entry name" value="Znf_dom_IS66"/>
</dbReference>
<evidence type="ECO:0000259" key="2">
    <source>
        <dbReference type="Pfam" id="PF03050"/>
    </source>
</evidence>
<protein>
    <submittedName>
        <fullName evidence="6">Transposase</fullName>
    </submittedName>
</protein>
<proteinExistence type="predicted"/>
<dbReference type="EMBL" id="AP017659">
    <property type="protein sequence ID" value="BAV66908.1"/>
    <property type="molecule type" value="Genomic_DNA"/>
</dbReference>
<accession>A0A1E1F8T0</accession>
<dbReference type="Pfam" id="PF13817">
    <property type="entry name" value="DDE_Tnp_IS66_C"/>
    <property type="match status" value="1"/>
</dbReference>
<reference evidence="6 7" key="1">
    <citation type="submission" date="2016-10" db="EMBL/GenBank/DDBJ databases">
        <title>Complete Genome Sequence of the Nonylphenol-Degrading Bacterium Sphingobium cloacae JCM 10874T.</title>
        <authorList>
            <person name="Ootsuka M."/>
            <person name="Nishizawa T."/>
            <person name="Ohta H."/>
        </authorList>
    </citation>
    <scope>NUCLEOTIDE SEQUENCE [LARGE SCALE GENOMIC DNA]</scope>
    <source>
        <strain evidence="6 7">JCM 10874</strain>
        <plasmid evidence="7">psclo_5 dna</plasmid>
    </source>
</reference>
<name>A0A1E1F8T0_9SPHN</name>
<evidence type="ECO:0000259" key="4">
    <source>
        <dbReference type="Pfam" id="PF13007"/>
    </source>
</evidence>
<feature type="domain" description="Transposase TnpC homeodomain" evidence="4">
    <location>
        <begin position="60"/>
        <end position="132"/>
    </location>
</feature>
<dbReference type="InterPro" id="IPR052344">
    <property type="entry name" value="Transposase-related"/>
</dbReference>
<dbReference type="InterPro" id="IPR024463">
    <property type="entry name" value="Transposase_TnpC_homeodom"/>
</dbReference>
<dbReference type="InterPro" id="IPR004291">
    <property type="entry name" value="Transposase_IS66_central"/>
</dbReference>
<evidence type="ECO:0000259" key="5">
    <source>
        <dbReference type="Pfam" id="PF13817"/>
    </source>
</evidence>
<geneLocation type="plasmid" evidence="7">
    <name>psclo_5 dna</name>
</geneLocation>
<dbReference type="AlphaFoldDB" id="A0A1E1F8T0"/>
<keyword evidence="7" id="KW-1185">Reference proteome</keyword>
<dbReference type="Pfam" id="PF13007">
    <property type="entry name" value="LZ_Tnp_IS66"/>
    <property type="match status" value="1"/>
</dbReference>
<evidence type="ECO:0000313" key="6">
    <source>
        <dbReference type="EMBL" id="BAV66908.1"/>
    </source>
</evidence>
<evidence type="ECO:0000259" key="3">
    <source>
        <dbReference type="Pfam" id="PF13005"/>
    </source>
</evidence>
<keyword evidence="1" id="KW-0175">Coiled coil</keyword>
<dbReference type="Pfam" id="PF13005">
    <property type="entry name" value="zf-IS66"/>
    <property type="match status" value="1"/>
</dbReference>
<feature type="domain" description="Transposase IS66 zinc-finger binding" evidence="3">
    <location>
        <begin position="139"/>
        <end position="183"/>
    </location>
</feature>
<dbReference type="PANTHER" id="PTHR33678">
    <property type="entry name" value="BLL1576 PROTEIN"/>
    <property type="match status" value="1"/>
</dbReference>
<dbReference type="NCBIfam" id="NF033517">
    <property type="entry name" value="transpos_IS66"/>
    <property type="match status" value="1"/>
</dbReference>
<organism evidence="6 7">
    <name type="scientific">Sphingobium cloacae</name>
    <dbReference type="NCBI Taxonomy" id="120107"/>
    <lineage>
        <taxon>Bacteria</taxon>
        <taxon>Pseudomonadati</taxon>
        <taxon>Pseudomonadota</taxon>
        <taxon>Alphaproteobacteria</taxon>
        <taxon>Sphingomonadales</taxon>
        <taxon>Sphingomonadaceae</taxon>
        <taxon>Sphingobium</taxon>
    </lineage>
</organism>
<feature type="domain" description="Transposase IS66 C-terminal" evidence="5">
    <location>
        <begin position="493"/>
        <end position="531"/>
    </location>
</feature>
<dbReference type="Pfam" id="PF03050">
    <property type="entry name" value="DDE_Tnp_IS66"/>
    <property type="match status" value="1"/>
</dbReference>
<feature type="coiled-coil region" evidence="1">
    <location>
        <begin position="28"/>
        <end position="62"/>
    </location>
</feature>
<dbReference type="Proteomes" id="UP000218272">
    <property type="component" value="Plasmid pSCLO_5"/>
</dbReference>
<feature type="domain" description="Transposase IS66 central" evidence="2">
    <location>
        <begin position="203"/>
        <end position="486"/>
    </location>
</feature>
<dbReference type="PANTHER" id="PTHR33678:SF1">
    <property type="entry name" value="BLL1576 PROTEIN"/>
    <property type="match status" value="1"/>
</dbReference>
<dbReference type="KEGG" id="sclo:SCLO_5000120"/>
<evidence type="ECO:0000256" key="1">
    <source>
        <dbReference type="SAM" id="Coils"/>
    </source>
</evidence>
<gene>
    <name evidence="6" type="ORF">SCLO_5000120</name>
</gene>
<keyword evidence="6" id="KW-0614">Plasmid</keyword>